<dbReference type="InterPro" id="IPR052895">
    <property type="entry name" value="HetReg/Transcr_Mod"/>
</dbReference>
<accession>A0A1L9UUH6</accession>
<keyword evidence="4" id="KW-1185">Reference proteome</keyword>
<dbReference type="Pfam" id="PF06985">
    <property type="entry name" value="HET"/>
    <property type="match status" value="1"/>
</dbReference>
<evidence type="ECO:0000259" key="2">
    <source>
        <dbReference type="Pfam" id="PF06985"/>
    </source>
</evidence>
<dbReference type="GeneID" id="93578574"/>
<dbReference type="PANTHER" id="PTHR24148">
    <property type="entry name" value="ANKYRIN REPEAT DOMAIN-CONTAINING PROTEIN 39 HOMOLOG-RELATED"/>
    <property type="match status" value="1"/>
</dbReference>
<dbReference type="EMBL" id="KV878681">
    <property type="protein sequence ID" value="OJJ75355.1"/>
    <property type="molecule type" value="Genomic_DNA"/>
</dbReference>
<reference evidence="4" key="1">
    <citation type="journal article" date="2017" name="Genome Biol.">
        <title>Comparative genomics reveals high biological diversity and specific adaptations in the industrially and medically important fungal genus Aspergillus.</title>
        <authorList>
            <person name="de Vries R.P."/>
            <person name="Riley R."/>
            <person name="Wiebenga A."/>
            <person name="Aguilar-Osorio G."/>
            <person name="Amillis S."/>
            <person name="Uchima C.A."/>
            <person name="Anderluh G."/>
            <person name="Asadollahi M."/>
            <person name="Askin M."/>
            <person name="Barry K."/>
            <person name="Battaglia E."/>
            <person name="Bayram O."/>
            <person name="Benocci T."/>
            <person name="Braus-Stromeyer S.A."/>
            <person name="Caldana C."/>
            <person name="Canovas D."/>
            <person name="Cerqueira G.C."/>
            <person name="Chen F."/>
            <person name="Chen W."/>
            <person name="Choi C."/>
            <person name="Clum A."/>
            <person name="Dos Santos R.A."/>
            <person name="Damasio A.R."/>
            <person name="Diallinas G."/>
            <person name="Emri T."/>
            <person name="Fekete E."/>
            <person name="Flipphi M."/>
            <person name="Freyberg S."/>
            <person name="Gallo A."/>
            <person name="Gournas C."/>
            <person name="Habgood R."/>
            <person name="Hainaut M."/>
            <person name="Harispe M.L."/>
            <person name="Henrissat B."/>
            <person name="Hilden K.S."/>
            <person name="Hope R."/>
            <person name="Hossain A."/>
            <person name="Karabika E."/>
            <person name="Karaffa L."/>
            <person name="Karanyi Z."/>
            <person name="Krasevec N."/>
            <person name="Kuo A."/>
            <person name="Kusch H."/>
            <person name="LaButti K."/>
            <person name="Lagendijk E.L."/>
            <person name="Lapidus A."/>
            <person name="Levasseur A."/>
            <person name="Lindquist E."/>
            <person name="Lipzen A."/>
            <person name="Logrieco A.F."/>
            <person name="MacCabe A."/>
            <person name="Maekelae M.R."/>
            <person name="Malavazi I."/>
            <person name="Melin P."/>
            <person name="Meyer V."/>
            <person name="Mielnichuk N."/>
            <person name="Miskei M."/>
            <person name="Molnar A.P."/>
            <person name="Mule G."/>
            <person name="Ngan C.Y."/>
            <person name="Orejas M."/>
            <person name="Orosz E."/>
            <person name="Ouedraogo J.P."/>
            <person name="Overkamp K.M."/>
            <person name="Park H.-S."/>
            <person name="Perrone G."/>
            <person name="Piumi F."/>
            <person name="Punt P.J."/>
            <person name="Ram A.F."/>
            <person name="Ramon A."/>
            <person name="Rauscher S."/>
            <person name="Record E."/>
            <person name="Riano-Pachon D.M."/>
            <person name="Robert V."/>
            <person name="Roehrig J."/>
            <person name="Ruller R."/>
            <person name="Salamov A."/>
            <person name="Salih N.S."/>
            <person name="Samson R.A."/>
            <person name="Sandor E."/>
            <person name="Sanguinetti M."/>
            <person name="Schuetze T."/>
            <person name="Sepcic K."/>
            <person name="Shelest E."/>
            <person name="Sherlock G."/>
            <person name="Sophianopoulou V."/>
            <person name="Squina F.M."/>
            <person name="Sun H."/>
            <person name="Susca A."/>
            <person name="Todd R.B."/>
            <person name="Tsang A."/>
            <person name="Unkles S.E."/>
            <person name="van de Wiele N."/>
            <person name="van Rossen-Uffink D."/>
            <person name="Oliveira J.V."/>
            <person name="Vesth T.C."/>
            <person name="Visser J."/>
            <person name="Yu J.-H."/>
            <person name="Zhou M."/>
            <person name="Andersen M.R."/>
            <person name="Archer D.B."/>
            <person name="Baker S.E."/>
            <person name="Benoit I."/>
            <person name="Brakhage A.A."/>
            <person name="Braus G.H."/>
            <person name="Fischer R."/>
            <person name="Frisvad J.C."/>
            <person name="Goldman G.H."/>
            <person name="Houbraken J."/>
            <person name="Oakley B."/>
            <person name="Pocsi I."/>
            <person name="Scazzocchio C."/>
            <person name="Seiboth B."/>
            <person name="vanKuyk P.A."/>
            <person name="Wortman J."/>
            <person name="Dyer P.S."/>
            <person name="Grigoriev I.V."/>
        </authorList>
    </citation>
    <scope>NUCLEOTIDE SEQUENCE [LARGE SCALE GENOMIC DNA]</scope>
    <source>
        <strain evidence="4">CBS 101740 / IMI 381727 / IBT 21946</strain>
    </source>
</reference>
<dbReference type="InterPro" id="IPR010730">
    <property type="entry name" value="HET"/>
</dbReference>
<name>A0A1L9UUH6_ASPBC</name>
<proteinExistence type="predicted"/>
<dbReference type="AlphaFoldDB" id="A0A1L9UUH6"/>
<dbReference type="STRING" id="767769.A0A1L9UUH6"/>
<feature type="region of interest" description="Disordered" evidence="1">
    <location>
        <begin position="68"/>
        <end position="89"/>
    </location>
</feature>
<evidence type="ECO:0000256" key="1">
    <source>
        <dbReference type="SAM" id="MobiDB-lite"/>
    </source>
</evidence>
<evidence type="ECO:0000313" key="4">
    <source>
        <dbReference type="Proteomes" id="UP000184499"/>
    </source>
</evidence>
<dbReference type="OrthoDB" id="2157530at2759"/>
<dbReference type="VEuPathDB" id="FungiDB:ASPBRDRAFT_484225"/>
<evidence type="ECO:0000313" key="3">
    <source>
        <dbReference type="EMBL" id="OJJ75355.1"/>
    </source>
</evidence>
<protein>
    <recommendedName>
        <fullName evidence="2">Heterokaryon incompatibility domain-containing protein</fullName>
    </recommendedName>
</protein>
<dbReference type="RefSeq" id="XP_067482602.1">
    <property type="nucleotide sequence ID" value="XM_067626086.1"/>
</dbReference>
<dbReference type="PANTHER" id="PTHR24148:SF64">
    <property type="entry name" value="HETEROKARYON INCOMPATIBILITY DOMAIN-CONTAINING PROTEIN"/>
    <property type="match status" value="1"/>
</dbReference>
<sequence>MSRWHDASCRRPDVSAAGGIPYCNYCFSSAIVEQDTRLAASPLALTKFHHDALWPSCLSSGGLSIPGDSANHGDSESQTDSKGSSFPELPSKNHLRLARLKAGPIDGLLHVELEVMHIHNQPAQSFEVLSYTSVNKKEDSYGSHIVFLGEYWDIVHVSSDCEQALRYIRSQKRDRLLWVDSLCIDPANLKEKGQQASLRGKMCQKASKVVAYLGGETPDSKEALEFLKSIATSGPGARNGQEHIDKETRRALRNLLKRPLFSRTWFLVEALLSRTLELVCGAQSAPWPKAPFALTHEDVPVPDWLFRNERWYGLTDRDLLPILVQASSYECSDPRDKVFAVLGLISQSELYPDYTVSVESIYTGLTTYLIKICSTTEVLELAGSRRKNFDIPSWVPDWSQALSTSGTAISAGDEDLDWKDDEVTGLGHVVFNNCLPFDCECHISGERPILRTRSIKVCRLRGIIKRVRSYVHISMTLGRKATIFVSFLDQGYEQGQDSLFLLGGYDKPVILREDSASGSYLFVSTCALSLGPPPSSRWSMPWISGKMTEPITIFGLSPEEKSLIREFNLLMEQAIRQFVTLNDDETSTSFSSVRDSVFSLSLYLQSPLPKHERRLWNAWEKFNSEVGWMFRDQQATWKFLQEVNNLNATERQGRGQIKLDRFDDVLTTMYCGVKLPFTYAWDLSRFVWSFLRRLDPEDAVQDPHWTPVLDNMIESLPKIRQWAETTEQLLKMCEYTQNVFGAHWASFPGNQLPQRWLGNYENFYRTVETDINQNISESRPSLDLSCHWCTREFENNARARHSLWNLKLPSELESKSASNLAVHAGFRSLGLELYDEQMVDIL</sequence>
<organism evidence="3 4">
    <name type="scientific">Aspergillus brasiliensis (strain CBS 101740 / IMI 381727 / IBT 21946)</name>
    <dbReference type="NCBI Taxonomy" id="767769"/>
    <lineage>
        <taxon>Eukaryota</taxon>
        <taxon>Fungi</taxon>
        <taxon>Dikarya</taxon>
        <taxon>Ascomycota</taxon>
        <taxon>Pezizomycotina</taxon>
        <taxon>Eurotiomycetes</taxon>
        <taxon>Eurotiomycetidae</taxon>
        <taxon>Eurotiales</taxon>
        <taxon>Aspergillaceae</taxon>
        <taxon>Aspergillus</taxon>
        <taxon>Aspergillus subgen. Circumdati</taxon>
    </lineage>
</organism>
<feature type="domain" description="Heterokaryon incompatibility" evidence="2">
    <location>
        <begin position="126"/>
        <end position="269"/>
    </location>
</feature>
<dbReference type="OMA" id="CDISPMD"/>
<gene>
    <name evidence="3" type="ORF">ASPBRDRAFT_484225</name>
</gene>
<dbReference type="Proteomes" id="UP000184499">
    <property type="component" value="Unassembled WGS sequence"/>
</dbReference>